<dbReference type="PANTHER" id="PTHR11060">
    <property type="entry name" value="PROTEIN MEMO1"/>
    <property type="match status" value="1"/>
</dbReference>
<comment type="similarity">
    <text evidence="1">Belongs to the MEMO1 family.</text>
</comment>
<dbReference type="InterPro" id="IPR002737">
    <property type="entry name" value="MEMO1_fam"/>
</dbReference>
<proteinExistence type="inferred from homology"/>
<dbReference type="EMBL" id="JAVHNS010000007">
    <property type="protein sequence ID" value="KAK6349218.1"/>
    <property type="molecule type" value="Genomic_DNA"/>
</dbReference>
<dbReference type="HAMAP" id="MF_00055">
    <property type="entry name" value="MEMO1"/>
    <property type="match status" value="1"/>
</dbReference>
<protein>
    <submittedName>
        <fullName evidence="2">Uncharacterized protein</fullName>
    </submittedName>
</protein>
<gene>
    <name evidence="2" type="ORF">TWF730_009970</name>
</gene>
<evidence type="ECO:0000256" key="1">
    <source>
        <dbReference type="ARBA" id="ARBA00006315"/>
    </source>
</evidence>
<organism evidence="2 3">
    <name type="scientific">Orbilia blumenaviensis</name>
    <dbReference type="NCBI Taxonomy" id="1796055"/>
    <lineage>
        <taxon>Eukaryota</taxon>
        <taxon>Fungi</taxon>
        <taxon>Dikarya</taxon>
        <taxon>Ascomycota</taxon>
        <taxon>Pezizomycotina</taxon>
        <taxon>Orbiliomycetes</taxon>
        <taxon>Orbiliales</taxon>
        <taxon>Orbiliaceae</taxon>
        <taxon>Orbilia</taxon>
    </lineage>
</organism>
<accession>A0AAV9UWT4</accession>
<dbReference type="Proteomes" id="UP001373714">
    <property type="component" value="Unassembled WGS sequence"/>
</dbReference>
<evidence type="ECO:0000313" key="2">
    <source>
        <dbReference type="EMBL" id="KAK6349218.1"/>
    </source>
</evidence>
<dbReference type="Gene3D" id="3.40.830.10">
    <property type="entry name" value="LigB-like"/>
    <property type="match status" value="1"/>
</dbReference>
<evidence type="ECO:0000313" key="3">
    <source>
        <dbReference type="Proteomes" id="UP001373714"/>
    </source>
</evidence>
<dbReference type="AlphaFoldDB" id="A0AAV9UWT4"/>
<dbReference type="PANTHER" id="PTHR11060:SF0">
    <property type="entry name" value="PROTEIN MEMO1"/>
    <property type="match status" value="1"/>
</dbReference>
<reference evidence="2 3" key="1">
    <citation type="submission" date="2019-10" db="EMBL/GenBank/DDBJ databases">
        <authorList>
            <person name="Palmer J.M."/>
        </authorList>
    </citation>
    <scope>NUCLEOTIDE SEQUENCE [LARGE SCALE GENOMIC DNA]</scope>
    <source>
        <strain evidence="2 3">TWF730</strain>
    </source>
</reference>
<comment type="caution">
    <text evidence="2">The sequence shown here is derived from an EMBL/GenBank/DDBJ whole genome shotgun (WGS) entry which is preliminary data.</text>
</comment>
<dbReference type="NCBIfam" id="TIGR04336">
    <property type="entry name" value="AmmeMemoSam_B"/>
    <property type="match status" value="1"/>
</dbReference>
<dbReference type="CDD" id="cd07361">
    <property type="entry name" value="MEMO_like"/>
    <property type="match status" value="1"/>
</dbReference>
<name>A0AAV9UWT4_9PEZI</name>
<keyword evidence="3" id="KW-1185">Reference proteome</keyword>
<dbReference type="Pfam" id="PF01875">
    <property type="entry name" value="Memo"/>
    <property type="match status" value="1"/>
</dbReference>
<sequence length="333" mass="36428">MSNARPASHAGSWYSDDKAALDRELSGYLSNVPSSIDDVGEIPPAGARIIIAPHAGYSYSGPAAAWAYKSLNLTDIKRVFILGPSHHIYLDGCALTSHSTYDTPLGPLTIDTAANTALLQKASSKFSIMSQTADSDEHSIEMHLPYTYKTLINHFGTHDNIPPVVPILVGAINTASEKVYGNILAEYLDKPENAFIISSDFCHWGSRFSYQYYIPTPGGEGFALKRNSKTPPSGSQEIWKSIEELDKAAIDAIETGVHDNFAKYLRETKNTVCGRHPIGVIMAALEELVKARERNGEDVTGKGKFKFVRYEQSSKCRRVEDSSVSYASAFAVL</sequence>